<dbReference type="Proteomes" id="UP001602013">
    <property type="component" value="Unassembled WGS sequence"/>
</dbReference>
<accession>A0ABW6SRW5</accession>
<feature type="compositionally biased region" description="Basic and acidic residues" evidence="1">
    <location>
        <begin position="14"/>
        <end position="24"/>
    </location>
</feature>
<keyword evidence="2" id="KW-1133">Transmembrane helix</keyword>
<dbReference type="EMBL" id="JBIASD010000012">
    <property type="protein sequence ID" value="MFF3667735.1"/>
    <property type="molecule type" value="Genomic_DNA"/>
</dbReference>
<evidence type="ECO:0000313" key="4">
    <source>
        <dbReference type="Proteomes" id="UP001602013"/>
    </source>
</evidence>
<feature type="transmembrane region" description="Helical" evidence="2">
    <location>
        <begin position="34"/>
        <end position="53"/>
    </location>
</feature>
<comment type="caution">
    <text evidence="3">The sequence shown here is derived from an EMBL/GenBank/DDBJ whole genome shotgun (WGS) entry which is preliminary data.</text>
</comment>
<keyword evidence="4" id="KW-1185">Reference proteome</keyword>
<reference evidence="3 4" key="1">
    <citation type="submission" date="2024-10" db="EMBL/GenBank/DDBJ databases">
        <title>The Natural Products Discovery Center: Release of the First 8490 Sequenced Strains for Exploring Actinobacteria Biosynthetic Diversity.</title>
        <authorList>
            <person name="Kalkreuter E."/>
            <person name="Kautsar S.A."/>
            <person name="Yang D."/>
            <person name="Bader C.D."/>
            <person name="Teijaro C.N."/>
            <person name="Fluegel L."/>
            <person name="Davis C.M."/>
            <person name="Simpson J.R."/>
            <person name="Lauterbach L."/>
            <person name="Steele A.D."/>
            <person name="Gui C."/>
            <person name="Meng S."/>
            <person name="Li G."/>
            <person name="Viehrig K."/>
            <person name="Ye F."/>
            <person name="Su P."/>
            <person name="Kiefer A.F."/>
            <person name="Nichols A."/>
            <person name="Cepeda A.J."/>
            <person name="Yan W."/>
            <person name="Fan B."/>
            <person name="Jiang Y."/>
            <person name="Adhikari A."/>
            <person name="Zheng C.-J."/>
            <person name="Schuster L."/>
            <person name="Cowan T.M."/>
            <person name="Smanski M.J."/>
            <person name="Chevrette M.G."/>
            <person name="De Carvalho L.P.S."/>
            <person name="Shen B."/>
        </authorList>
    </citation>
    <scope>NUCLEOTIDE SEQUENCE [LARGE SCALE GENOMIC DNA]</scope>
    <source>
        <strain evidence="3 4">NPDC002173</strain>
    </source>
</reference>
<proteinExistence type="predicted"/>
<name>A0ABW6SRW5_9ACTN</name>
<organism evidence="3 4">
    <name type="scientific">Microtetraspora malaysiensis</name>
    <dbReference type="NCBI Taxonomy" id="161358"/>
    <lineage>
        <taxon>Bacteria</taxon>
        <taxon>Bacillati</taxon>
        <taxon>Actinomycetota</taxon>
        <taxon>Actinomycetes</taxon>
        <taxon>Streptosporangiales</taxon>
        <taxon>Streptosporangiaceae</taxon>
        <taxon>Microtetraspora</taxon>
    </lineage>
</organism>
<gene>
    <name evidence="3" type="ORF">ACFYXI_19250</name>
</gene>
<keyword evidence="2" id="KW-0812">Transmembrane</keyword>
<evidence type="ECO:0000256" key="1">
    <source>
        <dbReference type="SAM" id="MobiDB-lite"/>
    </source>
</evidence>
<sequence length="95" mass="10316">MSEEPRSYPQEPRVTPEQESEKGIARVPATPRDVIHILLGALLLAVCFGVALTGALTRVWWVLAAAGVVAAIVIADIFFALRRQRRLGVGPRSRG</sequence>
<feature type="transmembrane region" description="Helical" evidence="2">
    <location>
        <begin position="59"/>
        <end position="81"/>
    </location>
</feature>
<evidence type="ECO:0000313" key="3">
    <source>
        <dbReference type="EMBL" id="MFF3667735.1"/>
    </source>
</evidence>
<evidence type="ECO:0000256" key="2">
    <source>
        <dbReference type="SAM" id="Phobius"/>
    </source>
</evidence>
<keyword evidence="2" id="KW-0472">Membrane</keyword>
<dbReference type="RefSeq" id="WP_387412869.1">
    <property type="nucleotide sequence ID" value="NZ_CP191998.1"/>
</dbReference>
<feature type="region of interest" description="Disordered" evidence="1">
    <location>
        <begin position="1"/>
        <end position="25"/>
    </location>
</feature>
<protein>
    <recommendedName>
        <fullName evidence="5">DUF3040 domain-containing protein</fullName>
    </recommendedName>
</protein>
<evidence type="ECO:0008006" key="5">
    <source>
        <dbReference type="Google" id="ProtNLM"/>
    </source>
</evidence>